<feature type="transmembrane region" description="Helical" evidence="1">
    <location>
        <begin position="38"/>
        <end position="57"/>
    </location>
</feature>
<accession>A0A921LPR6</accession>
<keyword evidence="1" id="KW-0812">Transmembrane</keyword>
<dbReference type="Proteomes" id="UP000782880">
    <property type="component" value="Unassembled WGS sequence"/>
</dbReference>
<organism evidence="2 3">
    <name type="scientific">Subdoligranulum variabile</name>
    <dbReference type="NCBI Taxonomy" id="214851"/>
    <lineage>
        <taxon>Bacteria</taxon>
        <taxon>Bacillati</taxon>
        <taxon>Bacillota</taxon>
        <taxon>Clostridia</taxon>
        <taxon>Eubacteriales</taxon>
        <taxon>Oscillospiraceae</taxon>
        <taxon>Subdoligranulum</taxon>
    </lineage>
</organism>
<evidence type="ECO:0000256" key="1">
    <source>
        <dbReference type="SAM" id="Phobius"/>
    </source>
</evidence>
<comment type="caution">
    <text evidence="2">The sequence shown here is derived from an EMBL/GenBank/DDBJ whole genome shotgun (WGS) entry which is preliminary data.</text>
</comment>
<dbReference type="AlphaFoldDB" id="A0A921LPR6"/>
<evidence type="ECO:0000313" key="3">
    <source>
        <dbReference type="Proteomes" id="UP000782880"/>
    </source>
</evidence>
<keyword evidence="1" id="KW-0472">Membrane</keyword>
<protein>
    <recommendedName>
        <fullName evidence="4">Transmembrane protein</fullName>
    </recommendedName>
</protein>
<keyword evidence="1" id="KW-1133">Transmembrane helix</keyword>
<sequence>MLLKKAADADYLQFLLLLSVALVVRLVLRCWVLLVDFFWVPLVVWLVVLVLRLVVLFV</sequence>
<gene>
    <name evidence="2" type="ORF">K8V20_11305</name>
</gene>
<proteinExistence type="predicted"/>
<evidence type="ECO:0000313" key="2">
    <source>
        <dbReference type="EMBL" id="HJG29215.1"/>
    </source>
</evidence>
<reference evidence="2" key="1">
    <citation type="journal article" date="2021" name="PeerJ">
        <title>Extensive microbial diversity within the chicken gut microbiome revealed by metagenomics and culture.</title>
        <authorList>
            <person name="Gilroy R."/>
            <person name="Ravi A."/>
            <person name="Getino M."/>
            <person name="Pursley I."/>
            <person name="Horton D.L."/>
            <person name="Alikhan N.F."/>
            <person name="Baker D."/>
            <person name="Gharbi K."/>
            <person name="Hall N."/>
            <person name="Watson M."/>
            <person name="Adriaenssens E.M."/>
            <person name="Foster-Nyarko E."/>
            <person name="Jarju S."/>
            <person name="Secka A."/>
            <person name="Antonio M."/>
            <person name="Oren A."/>
            <person name="Chaudhuri R.R."/>
            <person name="La Ragione R."/>
            <person name="Hildebrand F."/>
            <person name="Pallen M.J."/>
        </authorList>
    </citation>
    <scope>NUCLEOTIDE SEQUENCE</scope>
    <source>
        <strain evidence="2">ChiBcec21-2208</strain>
    </source>
</reference>
<feature type="transmembrane region" description="Helical" evidence="1">
    <location>
        <begin position="12"/>
        <end position="32"/>
    </location>
</feature>
<name>A0A921LPR6_9FIRM</name>
<reference evidence="2" key="2">
    <citation type="submission" date="2021-09" db="EMBL/GenBank/DDBJ databases">
        <authorList>
            <person name="Gilroy R."/>
        </authorList>
    </citation>
    <scope>NUCLEOTIDE SEQUENCE</scope>
    <source>
        <strain evidence="2">ChiBcec21-2208</strain>
    </source>
</reference>
<evidence type="ECO:0008006" key="4">
    <source>
        <dbReference type="Google" id="ProtNLM"/>
    </source>
</evidence>
<dbReference type="EMBL" id="DYVE01000291">
    <property type="protein sequence ID" value="HJG29215.1"/>
    <property type="molecule type" value="Genomic_DNA"/>
</dbReference>